<comment type="similarity">
    <text evidence="2">Belongs to the membrane fusion protein (MFP) (TC 8.A.1) family.</text>
</comment>
<dbReference type="NCBIfam" id="TIGR01730">
    <property type="entry name" value="RND_mfp"/>
    <property type="match status" value="1"/>
</dbReference>
<dbReference type="Gene3D" id="1.10.287.470">
    <property type="entry name" value="Helix hairpin bin"/>
    <property type="match status" value="1"/>
</dbReference>
<dbReference type="Pfam" id="PF25944">
    <property type="entry name" value="Beta-barrel_RND"/>
    <property type="match status" value="1"/>
</dbReference>
<dbReference type="EMBL" id="JAXCLA010000013">
    <property type="protein sequence ID" value="MDY0748988.1"/>
    <property type="molecule type" value="Genomic_DNA"/>
</dbReference>
<dbReference type="Pfam" id="PF25876">
    <property type="entry name" value="HH_MFP_RND"/>
    <property type="match status" value="1"/>
</dbReference>
<reference evidence="7 8" key="1">
    <citation type="submission" date="2023-11" db="EMBL/GenBank/DDBJ databases">
        <title>Paucibacter sp. nov., isolated from fresh soil in Korea.</title>
        <authorList>
            <person name="Le N.T.T."/>
        </authorList>
    </citation>
    <scope>NUCLEOTIDE SEQUENCE [LARGE SCALE GENOMIC DNA]</scope>
    <source>
        <strain evidence="7 8">R3-3</strain>
    </source>
</reference>
<evidence type="ECO:0000313" key="8">
    <source>
        <dbReference type="Proteomes" id="UP001285263"/>
    </source>
</evidence>
<evidence type="ECO:0000256" key="1">
    <source>
        <dbReference type="ARBA" id="ARBA00004196"/>
    </source>
</evidence>
<evidence type="ECO:0000259" key="3">
    <source>
        <dbReference type="Pfam" id="PF25876"/>
    </source>
</evidence>
<dbReference type="Pfam" id="PF25917">
    <property type="entry name" value="BSH_RND"/>
    <property type="match status" value="1"/>
</dbReference>
<dbReference type="PANTHER" id="PTHR30158">
    <property type="entry name" value="ACRA/E-RELATED COMPONENT OF DRUG EFFLUX TRANSPORTER"/>
    <property type="match status" value="1"/>
</dbReference>
<dbReference type="Pfam" id="PF25967">
    <property type="entry name" value="RND-MFP_C"/>
    <property type="match status" value="1"/>
</dbReference>
<dbReference type="Gene3D" id="2.40.30.170">
    <property type="match status" value="1"/>
</dbReference>
<feature type="domain" description="Multidrug resistance protein MdtA-like barrel-sandwich hybrid" evidence="4">
    <location>
        <begin position="68"/>
        <end position="209"/>
    </location>
</feature>
<dbReference type="InterPro" id="IPR058627">
    <property type="entry name" value="MdtA-like_C"/>
</dbReference>
<feature type="domain" description="Multidrug resistance protein MdtA-like alpha-helical hairpin" evidence="3">
    <location>
        <begin position="108"/>
        <end position="177"/>
    </location>
</feature>
<dbReference type="PROSITE" id="PS51257">
    <property type="entry name" value="PROKAR_LIPOPROTEIN"/>
    <property type="match status" value="1"/>
</dbReference>
<proteinExistence type="inferred from homology"/>
<name>A0ABU5DRP2_9BURK</name>
<dbReference type="SUPFAM" id="SSF111369">
    <property type="entry name" value="HlyD-like secretion proteins"/>
    <property type="match status" value="1"/>
</dbReference>
<evidence type="ECO:0000259" key="6">
    <source>
        <dbReference type="Pfam" id="PF25967"/>
    </source>
</evidence>
<gene>
    <name evidence="7" type="ORF">SNE35_31105</name>
</gene>
<dbReference type="Proteomes" id="UP001285263">
    <property type="component" value="Unassembled WGS sequence"/>
</dbReference>
<organism evidence="7 8">
    <name type="scientific">Roseateles agri</name>
    <dbReference type="NCBI Taxonomy" id="3098619"/>
    <lineage>
        <taxon>Bacteria</taxon>
        <taxon>Pseudomonadati</taxon>
        <taxon>Pseudomonadota</taxon>
        <taxon>Betaproteobacteria</taxon>
        <taxon>Burkholderiales</taxon>
        <taxon>Sphaerotilaceae</taxon>
        <taxon>Roseateles</taxon>
    </lineage>
</organism>
<evidence type="ECO:0000313" key="7">
    <source>
        <dbReference type="EMBL" id="MDY0748988.1"/>
    </source>
</evidence>
<dbReference type="InterPro" id="IPR058624">
    <property type="entry name" value="MdtA-like_HH"/>
</dbReference>
<dbReference type="InterPro" id="IPR058625">
    <property type="entry name" value="MdtA-like_BSH"/>
</dbReference>
<accession>A0ABU5DRP2</accession>
<feature type="domain" description="Multidrug resistance protein MdtA-like C-terminal permuted SH3" evidence="6">
    <location>
        <begin position="306"/>
        <end position="366"/>
    </location>
</feature>
<dbReference type="RefSeq" id="WP_320426957.1">
    <property type="nucleotide sequence ID" value="NZ_JAXCLA010000013.1"/>
</dbReference>
<dbReference type="InterPro" id="IPR058626">
    <property type="entry name" value="MdtA-like_b-barrel"/>
</dbReference>
<evidence type="ECO:0000259" key="4">
    <source>
        <dbReference type="Pfam" id="PF25917"/>
    </source>
</evidence>
<dbReference type="Gene3D" id="2.40.420.20">
    <property type="match status" value="1"/>
</dbReference>
<evidence type="ECO:0000259" key="5">
    <source>
        <dbReference type="Pfam" id="PF25944"/>
    </source>
</evidence>
<evidence type="ECO:0000256" key="2">
    <source>
        <dbReference type="ARBA" id="ARBA00009477"/>
    </source>
</evidence>
<dbReference type="Gene3D" id="2.40.50.100">
    <property type="match status" value="1"/>
</dbReference>
<comment type="subcellular location">
    <subcellularLocation>
        <location evidence="1">Cell envelope</location>
    </subcellularLocation>
</comment>
<feature type="domain" description="Multidrug resistance protein MdtA-like beta-barrel" evidence="5">
    <location>
        <begin position="214"/>
        <end position="300"/>
    </location>
</feature>
<dbReference type="InterPro" id="IPR006143">
    <property type="entry name" value="RND_pump_MFP"/>
</dbReference>
<dbReference type="PANTHER" id="PTHR30158:SF3">
    <property type="entry name" value="MULTIDRUG EFFLUX PUMP SUBUNIT ACRA-RELATED"/>
    <property type="match status" value="1"/>
</dbReference>
<protein>
    <submittedName>
        <fullName evidence="7">Efflux RND transporter periplasmic adaptor subunit</fullName>
    </submittedName>
</protein>
<sequence>MVQEEKIRVTAWPIRTALAGALIAALCACSKAPAPVARGPVEVGVVTLATQRVELPTDLPGRTTASEVSDVRPQVTGILKARKFEEGSLVKAGQLLYEIDPASYQATADQAKAALANAQATLASAELKDKRYAELATVQGVAKQDADDAHAAYLQALASVAQQKAAYETARINLDYTRVRAPISGRIGISGVTSGALVTSGQTTALATIRALDPIYVDLTQSSAQLLQLRRSLAQGDLHAGSASVSLKLEDGTAYPLKGQLKFAEVAVDESTGSVTLRAQFPNPKGVLLPGMYVRAQLDQAVDPAAILAPQQGISRDAKGNATASVVNAENKVEQRAPTATRAIGDQWLITAGLKSGDRLIVQGLSKIRPGDTVKVVDVAASTPAAAVAEAGR</sequence>
<keyword evidence="8" id="KW-1185">Reference proteome</keyword>
<comment type="caution">
    <text evidence="7">The sequence shown here is derived from an EMBL/GenBank/DDBJ whole genome shotgun (WGS) entry which is preliminary data.</text>
</comment>